<comment type="caution">
    <text evidence="2">The sequence shown here is derived from an EMBL/GenBank/DDBJ whole genome shotgun (WGS) entry which is preliminary data.</text>
</comment>
<dbReference type="Proteomes" id="UP001431209">
    <property type="component" value="Unassembled WGS sequence"/>
</dbReference>
<name>A0AAW2YKF9_9EUKA</name>
<reference evidence="2 4" key="1">
    <citation type="submission" date="2024-03" db="EMBL/GenBank/DDBJ databases">
        <title>The Acrasis kona genome and developmental transcriptomes reveal deep origins of eukaryotic multicellular pathways.</title>
        <authorList>
            <person name="Sheikh S."/>
            <person name="Fu C.-J."/>
            <person name="Brown M.W."/>
            <person name="Baldauf S.L."/>
        </authorList>
    </citation>
    <scope>NUCLEOTIDE SEQUENCE [LARGE SCALE GENOMIC DNA]</scope>
    <source>
        <strain evidence="2 4">ATCC MYA-3509</strain>
    </source>
</reference>
<feature type="region of interest" description="Disordered" evidence="1">
    <location>
        <begin position="1"/>
        <end position="24"/>
    </location>
</feature>
<dbReference type="AlphaFoldDB" id="A0AAW2YKF9"/>
<feature type="compositionally biased region" description="Polar residues" evidence="1">
    <location>
        <begin position="1"/>
        <end position="17"/>
    </location>
</feature>
<dbReference type="EMBL" id="JAOPGA020000230">
    <property type="protein sequence ID" value="KAL0477740.1"/>
    <property type="molecule type" value="Genomic_DNA"/>
</dbReference>
<accession>A0AAW2YKF9</accession>
<sequence length="153" mass="17608">MSSTTYPTIARDTPTNQTDKEESNEAKTIKKALDLLNQIQQSTQQFFTKVEWTFINPYPFHQAQADSKHISHMISQLEQLLDSTKLTFTLDHRFGDITSDMKDVIQQIKQETVDSKEYLSRVAKNASSVVEQVSRFDVLQYQDDDTTTKPAEE</sequence>
<evidence type="ECO:0000256" key="1">
    <source>
        <dbReference type="SAM" id="MobiDB-lite"/>
    </source>
</evidence>
<protein>
    <submittedName>
        <fullName evidence="2">V-type ATP synthase subunit atpI</fullName>
    </submittedName>
</protein>
<evidence type="ECO:0000313" key="2">
    <source>
        <dbReference type="EMBL" id="KAL0477740.1"/>
    </source>
</evidence>
<gene>
    <name evidence="3" type="ORF">AKO1_009762</name>
    <name evidence="2" type="ORF">AKO1_013401</name>
</gene>
<keyword evidence="4" id="KW-1185">Reference proteome</keyword>
<evidence type="ECO:0000313" key="3">
    <source>
        <dbReference type="EMBL" id="KAL0491016.1"/>
    </source>
</evidence>
<evidence type="ECO:0000313" key="4">
    <source>
        <dbReference type="Proteomes" id="UP001431209"/>
    </source>
</evidence>
<proteinExistence type="predicted"/>
<dbReference type="EMBL" id="JAOPGA020001744">
    <property type="protein sequence ID" value="KAL0491016.1"/>
    <property type="molecule type" value="Genomic_DNA"/>
</dbReference>
<organism evidence="2 4">
    <name type="scientific">Acrasis kona</name>
    <dbReference type="NCBI Taxonomy" id="1008807"/>
    <lineage>
        <taxon>Eukaryota</taxon>
        <taxon>Discoba</taxon>
        <taxon>Heterolobosea</taxon>
        <taxon>Tetramitia</taxon>
        <taxon>Eutetramitia</taxon>
        <taxon>Acrasidae</taxon>
        <taxon>Acrasis</taxon>
    </lineage>
</organism>